<organism evidence="1 2">
    <name type="scientific">Marinicrinis lubricantis</name>
    <dbReference type="NCBI Taxonomy" id="2086470"/>
    <lineage>
        <taxon>Bacteria</taxon>
        <taxon>Bacillati</taxon>
        <taxon>Bacillota</taxon>
        <taxon>Bacilli</taxon>
        <taxon>Bacillales</taxon>
        <taxon>Paenibacillaceae</taxon>
    </lineage>
</organism>
<dbReference type="EC" id="3.5.1.-" evidence="1"/>
<dbReference type="Gene3D" id="3.40.50.10320">
    <property type="entry name" value="LmbE-like"/>
    <property type="match status" value="1"/>
</dbReference>
<gene>
    <name evidence="1" type="ORF">ACFPXP_13615</name>
</gene>
<dbReference type="Pfam" id="PF02585">
    <property type="entry name" value="PIG-L"/>
    <property type="match status" value="1"/>
</dbReference>
<dbReference type="RefSeq" id="WP_379894821.1">
    <property type="nucleotide sequence ID" value="NZ_CBCSCT010000041.1"/>
</dbReference>
<evidence type="ECO:0000313" key="2">
    <source>
        <dbReference type="Proteomes" id="UP001596250"/>
    </source>
</evidence>
<dbReference type="EMBL" id="JBHSQV010000162">
    <property type="protein sequence ID" value="MFC5987442.1"/>
    <property type="molecule type" value="Genomic_DNA"/>
</dbReference>
<name>A0ABW1IQQ8_9BACL</name>
<dbReference type="SUPFAM" id="SSF102588">
    <property type="entry name" value="LmbE-like"/>
    <property type="match status" value="1"/>
</dbReference>
<accession>A0ABW1IQQ8</accession>
<dbReference type="PANTHER" id="PTHR12993">
    <property type="entry name" value="N-ACETYLGLUCOSAMINYL-PHOSPHATIDYLINOSITOL DE-N-ACETYLASE-RELATED"/>
    <property type="match status" value="1"/>
</dbReference>
<keyword evidence="2" id="KW-1185">Reference proteome</keyword>
<proteinExistence type="predicted"/>
<keyword evidence="1" id="KW-0378">Hydrolase</keyword>
<protein>
    <submittedName>
        <fullName evidence="1">PIG-L deacetylase family protein</fullName>
        <ecNumber evidence="1">3.5.1.-</ecNumber>
    </submittedName>
</protein>
<evidence type="ECO:0000313" key="1">
    <source>
        <dbReference type="EMBL" id="MFC5987442.1"/>
    </source>
</evidence>
<dbReference type="GO" id="GO:0016787">
    <property type="term" value="F:hydrolase activity"/>
    <property type="evidence" value="ECO:0007669"/>
    <property type="project" value="UniProtKB-KW"/>
</dbReference>
<dbReference type="PANTHER" id="PTHR12993:SF11">
    <property type="entry name" value="N-ACETYLGLUCOSAMINYL-PHOSPHATIDYLINOSITOL DE-N-ACETYLASE"/>
    <property type="match status" value="1"/>
</dbReference>
<dbReference type="InterPro" id="IPR003737">
    <property type="entry name" value="GlcNAc_PI_deacetylase-related"/>
</dbReference>
<comment type="caution">
    <text evidence="1">The sequence shown here is derived from an EMBL/GenBank/DDBJ whole genome shotgun (WGS) entry which is preliminary data.</text>
</comment>
<reference evidence="2" key="1">
    <citation type="journal article" date="2019" name="Int. J. Syst. Evol. Microbiol.">
        <title>The Global Catalogue of Microorganisms (GCM) 10K type strain sequencing project: providing services to taxonomists for standard genome sequencing and annotation.</title>
        <authorList>
            <consortium name="The Broad Institute Genomics Platform"/>
            <consortium name="The Broad Institute Genome Sequencing Center for Infectious Disease"/>
            <person name="Wu L."/>
            <person name="Ma J."/>
        </authorList>
    </citation>
    <scope>NUCLEOTIDE SEQUENCE [LARGE SCALE GENOMIC DNA]</scope>
    <source>
        <strain evidence="2">CCM 8749</strain>
    </source>
</reference>
<sequence>MGAIQKILILAPHTDDGELGCGATIHKWAREGKEVHYVAFSAAEESVPSSFPKDELRREALQSTMTLGIPATNVEILKYPVRKFTEYRQNILEDLIQKRKDLQPDLILLPSLHDIHQDHQVVTMEGIRAFKLSSILAYELPWNTLTYDHTCYSIVDEKDLDKKYEALQHYKTQQHRAYFDKQFIYGLAKTRGTQYSVPYAECFEVIRWVV</sequence>
<dbReference type="InterPro" id="IPR024078">
    <property type="entry name" value="LmbE-like_dom_sf"/>
</dbReference>
<dbReference type="Proteomes" id="UP001596250">
    <property type="component" value="Unassembled WGS sequence"/>
</dbReference>